<dbReference type="Proteomes" id="UP000231070">
    <property type="component" value="Unassembled WGS sequence"/>
</dbReference>
<evidence type="ECO:0008006" key="7">
    <source>
        <dbReference type="Google" id="ProtNLM"/>
    </source>
</evidence>
<reference evidence="5 6" key="1">
    <citation type="submission" date="2017-08" db="EMBL/GenBank/DDBJ databases">
        <title>Pleomorphomonas carboxidotrophicus sp. nov., a new mesophilic hydrogenogenic carboxidotroph.</title>
        <authorList>
            <person name="Esquivel-Elizondo S."/>
            <person name="Krajmalnik-Brown R."/>
            <person name="Maldonado J."/>
        </authorList>
    </citation>
    <scope>NUCLEOTIDE SEQUENCE [LARGE SCALE GENOMIC DNA]</scope>
    <source>
        <strain evidence="5 6">SVCO-16</strain>
    </source>
</reference>
<keyword evidence="3" id="KW-0574">Periplasm</keyword>
<evidence type="ECO:0000256" key="1">
    <source>
        <dbReference type="ARBA" id="ARBA00004418"/>
    </source>
</evidence>
<proteinExistence type="inferred from homology"/>
<dbReference type="SUPFAM" id="SSF53850">
    <property type="entry name" value="Periplasmic binding protein-like II"/>
    <property type="match status" value="1"/>
</dbReference>
<dbReference type="PANTHER" id="PTHR43649">
    <property type="entry name" value="ARABINOSE-BINDING PROTEIN-RELATED"/>
    <property type="match status" value="1"/>
</dbReference>
<comment type="subcellular location">
    <subcellularLocation>
        <location evidence="1">Periplasm</location>
    </subcellularLocation>
</comment>
<dbReference type="InterPro" id="IPR006059">
    <property type="entry name" value="SBP"/>
</dbReference>
<gene>
    <name evidence="5" type="ORF">CJ014_18555</name>
</gene>
<dbReference type="GO" id="GO:0042597">
    <property type="term" value="C:periplasmic space"/>
    <property type="evidence" value="ECO:0007669"/>
    <property type="project" value="UniProtKB-SubCell"/>
</dbReference>
<dbReference type="OrthoDB" id="5897001at2"/>
<organism evidence="5 6">
    <name type="scientific">Pleomorphomonas carboxyditropha</name>
    <dbReference type="NCBI Taxonomy" id="2023338"/>
    <lineage>
        <taxon>Bacteria</taxon>
        <taxon>Pseudomonadati</taxon>
        <taxon>Pseudomonadota</taxon>
        <taxon>Alphaproteobacteria</taxon>
        <taxon>Hyphomicrobiales</taxon>
        <taxon>Pleomorphomonadaceae</taxon>
        <taxon>Pleomorphomonas</taxon>
    </lineage>
</organism>
<feature type="region of interest" description="Disordered" evidence="4">
    <location>
        <begin position="1"/>
        <end position="30"/>
    </location>
</feature>
<evidence type="ECO:0000313" key="5">
    <source>
        <dbReference type="EMBL" id="PIO97685.1"/>
    </source>
</evidence>
<dbReference type="InterPro" id="IPR050490">
    <property type="entry name" value="Bact_solute-bd_prot1"/>
</dbReference>
<dbReference type="PANTHER" id="PTHR43649:SF12">
    <property type="entry name" value="DIACETYLCHITOBIOSE BINDING PROTEIN DASA"/>
    <property type="match status" value="1"/>
</dbReference>
<feature type="compositionally biased region" description="Basic and acidic residues" evidence="4">
    <location>
        <begin position="1"/>
        <end position="18"/>
    </location>
</feature>
<evidence type="ECO:0000256" key="4">
    <source>
        <dbReference type="SAM" id="MobiDB-lite"/>
    </source>
</evidence>
<dbReference type="AlphaFoldDB" id="A0A2G9WSP8"/>
<sequence>MTRGGPEERPAATDRNDGWADQPPPKPGRTPMFARALVAAAALLALTAGPLAAQTLNLLVSAGGSGRTFESSANQFREQTGINVRVIQYPYAEVREKQLLELVGQTGNIDIVSIDGSIWLPELTPFLKPLDDVNTSNLIPSMVDLFRSDGKLLALPVRIAGWVLIYRKDLLDQAGLTPPKTWAEFRAAATTLTKDGVYGFVPALKQGNYLVVQWIPFLFGHGGAILTPDKKHAAFNTPAGLKATEYFVGLVKDGLVPPGAKAYEQSDIITAMSQGIGAMAITYSPYYLNMNSAKESKVAGKLDIAPFLPYDPDAGLKTGRTLISGWGFGVADSSRHPDEAKQFIQFIAGDSEQKRIAVDNNNAPTSAAVYRDPDYLKAFPAAASVLTALESAEDRPLIENWTEVEDILARELSAAISGLKTPQQALSDAEKAVNAAL</sequence>
<comment type="similarity">
    <text evidence="2">Belongs to the bacterial solute-binding protein 1 family.</text>
</comment>
<comment type="caution">
    <text evidence="5">The sequence shown here is derived from an EMBL/GenBank/DDBJ whole genome shotgun (WGS) entry which is preliminary data.</text>
</comment>
<evidence type="ECO:0000256" key="2">
    <source>
        <dbReference type="ARBA" id="ARBA00008520"/>
    </source>
</evidence>
<dbReference type="Pfam" id="PF01547">
    <property type="entry name" value="SBP_bac_1"/>
    <property type="match status" value="1"/>
</dbReference>
<keyword evidence="6" id="KW-1185">Reference proteome</keyword>
<accession>A0A2G9WSP8</accession>
<protein>
    <recommendedName>
        <fullName evidence="7">ABC transporter substrate-binding protein</fullName>
    </recommendedName>
</protein>
<evidence type="ECO:0000256" key="3">
    <source>
        <dbReference type="ARBA" id="ARBA00022764"/>
    </source>
</evidence>
<name>A0A2G9WSP8_9HYPH</name>
<dbReference type="EMBL" id="NQVN01000015">
    <property type="protein sequence ID" value="PIO97685.1"/>
    <property type="molecule type" value="Genomic_DNA"/>
</dbReference>
<dbReference type="Gene3D" id="3.40.190.10">
    <property type="entry name" value="Periplasmic binding protein-like II"/>
    <property type="match status" value="2"/>
</dbReference>
<evidence type="ECO:0000313" key="6">
    <source>
        <dbReference type="Proteomes" id="UP000231070"/>
    </source>
</evidence>